<dbReference type="Proteomes" id="UP000238217">
    <property type="component" value="Unassembled WGS sequence"/>
</dbReference>
<name>A0A2T0YGF1_9MICC</name>
<protein>
    <submittedName>
        <fullName evidence="2">Uncharacterized protein</fullName>
    </submittedName>
</protein>
<evidence type="ECO:0000313" key="2">
    <source>
        <dbReference type="EMBL" id="PRZ14043.1"/>
    </source>
</evidence>
<accession>A0A2T0YGF1</accession>
<feature type="compositionally biased region" description="Low complexity" evidence="1">
    <location>
        <begin position="184"/>
        <end position="205"/>
    </location>
</feature>
<dbReference type="AlphaFoldDB" id="A0A2T0YGF1"/>
<feature type="region of interest" description="Disordered" evidence="1">
    <location>
        <begin position="88"/>
        <end position="118"/>
    </location>
</feature>
<evidence type="ECO:0000256" key="1">
    <source>
        <dbReference type="SAM" id="MobiDB-lite"/>
    </source>
</evidence>
<feature type="region of interest" description="Disordered" evidence="1">
    <location>
        <begin position="163"/>
        <end position="215"/>
    </location>
</feature>
<feature type="compositionally biased region" description="Low complexity" evidence="1">
    <location>
        <begin position="90"/>
        <end position="104"/>
    </location>
</feature>
<comment type="caution">
    <text evidence="2">The sequence shown here is derived from an EMBL/GenBank/DDBJ whole genome shotgun (WGS) entry which is preliminary data.</text>
</comment>
<proteinExistence type="predicted"/>
<organism evidence="2 3">
    <name type="scientific">Nesterenkonia sandarakina</name>
    <dbReference type="NCBI Taxonomy" id="272918"/>
    <lineage>
        <taxon>Bacteria</taxon>
        <taxon>Bacillati</taxon>
        <taxon>Actinomycetota</taxon>
        <taxon>Actinomycetes</taxon>
        <taxon>Micrococcales</taxon>
        <taxon>Micrococcaceae</taxon>
        <taxon>Nesterenkonia</taxon>
    </lineage>
</organism>
<gene>
    <name evidence="2" type="ORF">BCL67_11345</name>
</gene>
<reference evidence="2 3" key="1">
    <citation type="submission" date="2018-03" db="EMBL/GenBank/DDBJ databases">
        <title>Comparative analysis of microorganisms from saline springs in Andes Mountain Range, Colombia.</title>
        <authorList>
            <person name="Rubin E."/>
        </authorList>
    </citation>
    <scope>NUCLEOTIDE SEQUENCE [LARGE SCALE GENOMIC DNA]</scope>
    <source>
        <strain evidence="2 3">CG 35</strain>
    </source>
</reference>
<sequence length="215" mass="22648">MPGAAWTRGTTCRDSRGGQLIRWTATPSAWSTPGRSAAWSAAIDSNIWRVSSAPPSSARYCSCASSEASPCCSGSPLMSITWVGAAPKTSSSLTPQGSSSSCSRSSRKTHGLSASRTASSVARPVARWSAWLSPQPTCSSQVWVSTTSGRSWRMRRAIWRRASREASSVPSGRSRITRSETPTSSQACRCSSARISAASSGSRLRIPASPAVSSR</sequence>
<dbReference type="EMBL" id="PVTY01000013">
    <property type="protein sequence ID" value="PRZ14043.1"/>
    <property type="molecule type" value="Genomic_DNA"/>
</dbReference>
<keyword evidence="3" id="KW-1185">Reference proteome</keyword>
<evidence type="ECO:0000313" key="3">
    <source>
        <dbReference type="Proteomes" id="UP000238217"/>
    </source>
</evidence>